<name>A0ABW8Z1T7_9BURK</name>
<dbReference type="Gene3D" id="3.40.50.1820">
    <property type="entry name" value="alpha/beta hydrolase"/>
    <property type="match status" value="1"/>
</dbReference>
<organism evidence="2 3">
    <name type="scientific">Herbaspirillum rhizosphaerae</name>
    <dbReference type="NCBI Taxonomy" id="346179"/>
    <lineage>
        <taxon>Bacteria</taxon>
        <taxon>Pseudomonadati</taxon>
        <taxon>Pseudomonadota</taxon>
        <taxon>Betaproteobacteria</taxon>
        <taxon>Burkholderiales</taxon>
        <taxon>Oxalobacteraceae</taxon>
        <taxon>Herbaspirillum</taxon>
    </lineage>
</organism>
<dbReference type="PANTHER" id="PTHR43689">
    <property type="entry name" value="HYDROLASE"/>
    <property type="match status" value="1"/>
</dbReference>
<evidence type="ECO:0000313" key="3">
    <source>
        <dbReference type="Proteomes" id="UP001629214"/>
    </source>
</evidence>
<accession>A0ABW8Z1T7</accession>
<comment type="caution">
    <text evidence="2">The sequence shown here is derived from an EMBL/GenBank/DDBJ whole genome shotgun (WGS) entry which is preliminary data.</text>
</comment>
<dbReference type="GO" id="GO:0016787">
    <property type="term" value="F:hydrolase activity"/>
    <property type="evidence" value="ECO:0007669"/>
    <property type="project" value="UniProtKB-KW"/>
</dbReference>
<proteinExistence type="predicted"/>
<evidence type="ECO:0000259" key="1">
    <source>
        <dbReference type="Pfam" id="PF12697"/>
    </source>
</evidence>
<dbReference type="EMBL" id="JAQQFR010000001">
    <property type="protein sequence ID" value="MFL9877084.1"/>
    <property type="molecule type" value="Genomic_DNA"/>
</dbReference>
<dbReference type="RefSeq" id="WP_408165090.1">
    <property type="nucleotide sequence ID" value="NZ_JAQQFR010000001.1"/>
</dbReference>
<dbReference type="SUPFAM" id="SSF53474">
    <property type="entry name" value="alpha/beta-Hydrolases"/>
    <property type="match status" value="1"/>
</dbReference>
<dbReference type="Proteomes" id="UP001629214">
    <property type="component" value="Unassembled WGS sequence"/>
</dbReference>
<protein>
    <submittedName>
        <fullName evidence="2">Alpha/beta hydrolase</fullName>
    </submittedName>
</protein>
<gene>
    <name evidence="2" type="ORF">PQR63_01725</name>
</gene>
<dbReference type="InterPro" id="IPR029058">
    <property type="entry name" value="AB_hydrolase_fold"/>
</dbReference>
<feature type="domain" description="AB hydrolase-1" evidence="1">
    <location>
        <begin position="97"/>
        <end position="315"/>
    </location>
</feature>
<dbReference type="Pfam" id="PF12697">
    <property type="entry name" value="Abhydrolase_6"/>
    <property type="match status" value="1"/>
</dbReference>
<keyword evidence="3" id="KW-1185">Reference proteome</keyword>
<sequence length="326" mass="34893">MPFTDSSDDVAGEARRIISSIGAIDMRKRSMLLGATAMLALHPISKAFAATQPERAYATSSMSATSQAIPMEHNMEQNRYIGPGGMVVDELGKGPRVVFVHGGGAGGAMAWKEQAPLAANWRLIMPARPGYGDSPWLGSEDFARDADLIAELIKPGDHVVAHSYGAAVALLAVAKDVRKPASLTIIESGTSDIAKDDPAVTAFHYAALGLAAHPPVDDEEYLRALFRIIQPAQPLPQPLPPPLKAFAAHLRHFRSPAEAIVPDQILHAASFRKLHVSGDHNPAYEGITRRLAERLGGEHLVIRGGGHTPQRTGEPFNNALNKFLLG</sequence>
<evidence type="ECO:0000313" key="2">
    <source>
        <dbReference type="EMBL" id="MFL9877084.1"/>
    </source>
</evidence>
<keyword evidence="2" id="KW-0378">Hydrolase</keyword>
<dbReference type="PANTHER" id="PTHR43689:SF8">
    <property type="entry name" value="ALPHA_BETA-HYDROLASES SUPERFAMILY PROTEIN"/>
    <property type="match status" value="1"/>
</dbReference>
<reference evidence="2 3" key="1">
    <citation type="journal article" date="2024" name="Chem. Sci.">
        <title>Discovery of megapolipeptins by genome mining of a Burkholderiales bacteria collection.</title>
        <authorList>
            <person name="Paulo B.S."/>
            <person name="Recchia M.J.J."/>
            <person name="Lee S."/>
            <person name="Fergusson C.H."/>
            <person name="Romanowski S.B."/>
            <person name="Hernandez A."/>
            <person name="Krull N."/>
            <person name="Liu D.Y."/>
            <person name="Cavanagh H."/>
            <person name="Bos A."/>
            <person name="Gray C.A."/>
            <person name="Murphy B.T."/>
            <person name="Linington R.G."/>
            <person name="Eustaquio A.S."/>
        </authorList>
    </citation>
    <scope>NUCLEOTIDE SEQUENCE [LARGE SCALE GENOMIC DNA]</scope>
    <source>
        <strain evidence="2 3">RL21-008-BIB-B</strain>
    </source>
</reference>
<dbReference type="InterPro" id="IPR000073">
    <property type="entry name" value="AB_hydrolase_1"/>
</dbReference>